<gene>
    <name evidence="3 4 5 6 7" type="primary">LOC117231801</name>
</gene>
<evidence type="ECO:0000256" key="1">
    <source>
        <dbReference type="SAM" id="MobiDB-lite"/>
    </source>
</evidence>
<dbReference type="Proteomes" id="UP000504631">
    <property type="component" value="Unplaced"/>
</dbReference>
<evidence type="ECO:0000313" key="6">
    <source>
        <dbReference type="RefSeq" id="XP_033346519.1"/>
    </source>
</evidence>
<dbReference type="CTD" id="54927"/>
<evidence type="ECO:0000313" key="7">
    <source>
        <dbReference type="RefSeq" id="XP_033346526.1"/>
    </source>
</evidence>
<dbReference type="RefSeq" id="XP_033346526.1">
    <property type="nucleotide sequence ID" value="XM_033490635.1"/>
</dbReference>
<feature type="compositionally biased region" description="Polar residues" evidence="1">
    <location>
        <begin position="56"/>
        <end position="65"/>
    </location>
</feature>
<proteinExistence type="predicted"/>
<dbReference type="GO" id="GO:0007007">
    <property type="term" value="P:inner mitochondrial membrane organization"/>
    <property type="evidence" value="ECO:0007669"/>
    <property type="project" value="TreeGrafter"/>
</dbReference>
<dbReference type="PANTHER" id="PTHR21588:SF18">
    <property type="entry name" value="MICOS COMPLEX SUBUNIT MIC19"/>
    <property type="match status" value="1"/>
</dbReference>
<dbReference type="AlphaFoldDB" id="A0A6J3K064"/>
<accession>A0A6J3K064</accession>
<sequence length="194" mass="22143">MGSGQSTRKLTINNEEIGVIEISESVVERLTQKVPETNINVASEVRPTTLAEPSSKRTVSQQLPQSGDIPANVGYPTYHPQLTLTALQIQQQNEQEFRKQDNYWQQRLQKLEQKHSEINEIINAEYKKAAEQLYIDGKKGVNIHDTVQPCKNCSEKVFKCYQDHPKEILKCSTLVEEFSNCVDQRRARVIAARC</sequence>
<protein>
    <submittedName>
        <fullName evidence="3 4">MICOS complex subunit MIC19</fullName>
    </submittedName>
</protein>
<evidence type="ECO:0000313" key="4">
    <source>
        <dbReference type="RefSeq" id="XP_033346499.1"/>
    </source>
</evidence>
<dbReference type="GeneID" id="117231801"/>
<keyword evidence="2" id="KW-1185">Reference proteome</keyword>
<feature type="region of interest" description="Disordered" evidence="1">
    <location>
        <begin position="45"/>
        <end position="68"/>
    </location>
</feature>
<organism evidence="2 5">
    <name type="scientific">Bombus vosnesenskii</name>
    <dbReference type="NCBI Taxonomy" id="207650"/>
    <lineage>
        <taxon>Eukaryota</taxon>
        <taxon>Metazoa</taxon>
        <taxon>Ecdysozoa</taxon>
        <taxon>Arthropoda</taxon>
        <taxon>Hexapoda</taxon>
        <taxon>Insecta</taxon>
        <taxon>Pterygota</taxon>
        <taxon>Neoptera</taxon>
        <taxon>Endopterygota</taxon>
        <taxon>Hymenoptera</taxon>
        <taxon>Apocrita</taxon>
        <taxon>Aculeata</taxon>
        <taxon>Apoidea</taxon>
        <taxon>Anthophila</taxon>
        <taxon>Apidae</taxon>
        <taxon>Bombus</taxon>
        <taxon>Pyrobombus</taxon>
    </lineage>
</organism>
<dbReference type="RefSeq" id="XP_033346499.1">
    <property type="nucleotide sequence ID" value="XM_033490608.1"/>
</dbReference>
<dbReference type="KEGG" id="bvk:117231801"/>
<evidence type="ECO:0000313" key="3">
    <source>
        <dbReference type="RefSeq" id="XP_033346488.1"/>
    </source>
</evidence>
<name>A0A6J3K064_9HYME</name>
<evidence type="ECO:0000313" key="5">
    <source>
        <dbReference type="RefSeq" id="XP_033346508.1"/>
    </source>
</evidence>
<dbReference type="RefSeq" id="XP_033346488.1">
    <property type="nucleotide sequence ID" value="XM_033490597.1"/>
</dbReference>
<dbReference type="RefSeq" id="XP_033346519.1">
    <property type="nucleotide sequence ID" value="XM_033490628.1"/>
</dbReference>
<dbReference type="PANTHER" id="PTHR21588">
    <property type="entry name" value="COILED-COIL-HELIX-COILED-COIL-HELIX DOMAIN CONTAINING 6"/>
    <property type="match status" value="1"/>
</dbReference>
<reference evidence="3 4" key="1">
    <citation type="submission" date="2025-04" db="UniProtKB">
        <authorList>
            <consortium name="RefSeq"/>
        </authorList>
    </citation>
    <scope>IDENTIFICATION</scope>
    <source>
        <tissue evidence="3 4">Muscle</tissue>
    </source>
</reference>
<dbReference type="GO" id="GO:0061617">
    <property type="term" value="C:MICOS complex"/>
    <property type="evidence" value="ECO:0007669"/>
    <property type="project" value="TreeGrafter"/>
</dbReference>
<dbReference type="InterPro" id="IPR052632">
    <property type="entry name" value="MICOS_subunit_Mic19"/>
</dbReference>
<dbReference type="RefSeq" id="XP_033346508.1">
    <property type="nucleotide sequence ID" value="XM_033490617.1"/>
</dbReference>
<evidence type="ECO:0000313" key="2">
    <source>
        <dbReference type="Proteomes" id="UP000504631"/>
    </source>
</evidence>